<feature type="domain" description="Tyr recombinase" evidence="6">
    <location>
        <begin position="195"/>
        <end position="389"/>
    </location>
</feature>
<keyword evidence="9" id="KW-1185">Reference proteome</keyword>
<evidence type="ECO:0000256" key="2">
    <source>
        <dbReference type="ARBA" id="ARBA00023125"/>
    </source>
</evidence>
<name>A0ABU5ESP6_9BACT</name>
<dbReference type="PROSITE" id="PS51900">
    <property type="entry name" value="CB"/>
    <property type="match status" value="1"/>
</dbReference>
<organism evidence="8 9">
    <name type="scientific">Gemmata algarum</name>
    <dbReference type="NCBI Taxonomy" id="2975278"/>
    <lineage>
        <taxon>Bacteria</taxon>
        <taxon>Pseudomonadati</taxon>
        <taxon>Planctomycetota</taxon>
        <taxon>Planctomycetia</taxon>
        <taxon>Gemmatales</taxon>
        <taxon>Gemmataceae</taxon>
        <taxon>Gemmata</taxon>
    </lineage>
</organism>
<dbReference type="Gene3D" id="1.10.150.130">
    <property type="match status" value="1"/>
</dbReference>
<evidence type="ECO:0000259" key="6">
    <source>
        <dbReference type="PROSITE" id="PS51898"/>
    </source>
</evidence>
<sequence>MAKSDSKAPGFASKTQKPQKPHPQFPLFPHATKRWAKKIRGKLYYFGPWDAPDDALKSYEEQKDALHSGRKPREVSAGVTVKDVCNAYLNHQKAKLDRGDLSPRTWSNYHDTAELIVTRFGKSRIIADLRPDDFADLRKHMARNWGPVRVRNFIQQVRSVFKYALETELIATPMRFGPGFDRPTKKTIRLNRAKKGPQMFEPAELRALLNGSTVERNGKTIEVRPSAVLKAMILLGVNCGFGNADCGTLPRPALDLDGGFVNYHRPKTGITRRCPLWPETVAAIRATLAERPEPTDPADAELVFLTRFGGSWHKDSSDTPISNEMRKLLNALGIGGKRNFYALRHTFETIGGEAKDQVAVDHIMGHARDDMASQYRERISDERLRAVSDHVRKWVFEVKEEEPAA</sequence>
<accession>A0ABU5ESP6</accession>
<dbReference type="InterPro" id="IPR013762">
    <property type="entry name" value="Integrase-like_cat_sf"/>
</dbReference>
<gene>
    <name evidence="8" type="ORF">R5W23_000278</name>
</gene>
<feature type="domain" description="Core-binding (CB)" evidence="7">
    <location>
        <begin position="79"/>
        <end position="165"/>
    </location>
</feature>
<dbReference type="Proteomes" id="UP001272242">
    <property type="component" value="Unassembled WGS sequence"/>
</dbReference>
<keyword evidence="2 4" id="KW-0238">DNA-binding</keyword>
<evidence type="ECO:0000256" key="4">
    <source>
        <dbReference type="PROSITE-ProRule" id="PRU01248"/>
    </source>
</evidence>
<dbReference type="Gene3D" id="1.10.443.10">
    <property type="entry name" value="Intergrase catalytic core"/>
    <property type="match status" value="1"/>
</dbReference>
<dbReference type="InterPro" id="IPR010998">
    <property type="entry name" value="Integrase_recombinase_N"/>
</dbReference>
<dbReference type="EMBL" id="JAXBLV010000011">
    <property type="protein sequence ID" value="MDY3557978.1"/>
    <property type="molecule type" value="Genomic_DNA"/>
</dbReference>
<reference evidence="9" key="1">
    <citation type="journal article" date="2023" name="Mar. Drugs">
        <title>Gemmata algarum, a Novel Planctomycete Isolated from an Algal Mat, Displays Antimicrobial Activity.</title>
        <authorList>
            <person name="Kumar G."/>
            <person name="Kallscheuer N."/>
            <person name="Kashif M."/>
            <person name="Ahamad S."/>
            <person name="Jagadeeshwari U."/>
            <person name="Pannikurungottu S."/>
            <person name="Haufschild T."/>
            <person name="Kabuu M."/>
            <person name="Sasikala C."/>
            <person name="Jogler C."/>
            <person name="Ramana C."/>
        </authorList>
    </citation>
    <scope>NUCLEOTIDE SEQUENCE [LARGE SCALE GENOMIC DNA]</scope>
    <source>
        <strain evidence="9">JC673</strain>
    </source>
</reference>
<comment type="caution">
    <text evidence="8">The sequence shown here is derived from an EMBL/GenBank/DDBJ whole genome shotgun (WGS) entry which is preliminary data.</text>
</comment>
<evidence type="ECO:0000256" key="3">
    <source>
        <dbReference type="ARBA" id="ARBA00023172"/>
    </source>
</evidence>
<keyword evidence="3" id="KW-0233">DNA recombination</keyword>
<evidence type="ECO:0000256" key="1">
    <source>
        <dbReference type="ARBA" id="ARBA00022908"/>
    </source>
</evidence>
<evidence type="ECO:0000313" key="8">
    <source>
        <dbReference type="EMBL" id="MDY3557978.1"/>
    </source>
</evidence>
<evidence type="ECO:0000259" key="7">
    <source>
        <dbReference type="PROSITE" id="PS51900"/>
    </source>
</evidence>
<dbReference type="Pfam" id="PF00589">
    <property type="entry name" value="Phage_integrase"/>
    <property type="match status" value="1"/>
</dbReference>
<dbReference type="InterPro" id="IPR011010">
    <property type="entry name" value="DNA_brk_join_enz"/>
</dbReference>
<dbReference type="SUPFAM" id="SSF56349">
    <property type="entry name" value="DNA breaking-rejoining enzymes"/>
    <property type="match status" value="1"/>
</dbReference>
<dbReference type="InterPro" id="IPR044068">
    <property type="entry name" value="CB"/>
</dbReference>
<protein>
    <submittedName>
        <fullName evidence="8">Site-specific integrase</fullName>
    </submittedName>
</protein>
<dbReference type="PROSITE" id="PS51898">
    <property type="entry name" value="TYR_RECOMBINASE"/>
    <property type="match status" value="1"/>
</dbReference>
<keyword evidence="1" id="KW-0229">DNA integration</keyword>
<dbReference type="RefSeq" id="WP_320684968.1">
    <property type="nucleotide sequence ID" value="NZ_JAXBLV010000011.1"/>
</dbReference>
<evidence type="ECO:0000313" key="9">
    <source>
        <dbReference type="Proteomes" id="UP001272242"/>
    </source>
</evidence>
<dbReference type="InterPro" id="IPR002104">
    <property type="entry name" value="Integrase_catalytic"/>
</dbReference>
<feature type="region of interest" description="Disordered" evidence="5">
    <location>
        <begin position="1"/>
        <end position="27"/>
    </location>
</feature>
<evidence type="ECO:0000256" key="5">
    <source>
        <dbReference type="SAM" id="MobiDB-lite"/>
    </source>
</evidence>
<proteinExistence type="predicted"/>